<keyword evidence="5" id="KW-0611">Plant defense</keyword>
<evidence type="ECO:0000256" key="7">
    <source>
        <dbReference type="ARBA" id="ARBA00023054"/>
    </source>
</evidence>
<dbReference type="InterPro" id="IPR027417">
    <property type="entry name" value="P-loop_NTPase"/>
</dbReference>
<dbReference type="Pfam" id="PF23598">
    <property type="entry name" value="LRR_14"/>
    <property type="match status" value="1"/>
</dbReference>
<proteinExistence type="inferred from homology"/>
<dbReference type="InterPro" id="IPR002182">
    <property type="entry name" value="NB-ARC"/>
</dbReference>
<dbReference type="Gene3D" id="1.10.8.430">
    <property type="entry name" value="Helical domain of apoptotic protease-activating factors"/>
    <property type="match status" value="1"/>
</dbReference>
<feature type="domain" description="NB-ARC" evidence="8">
    <location>
        <begin position="231"/>
        <end position="398"/>
    </location>
</feature>
<dbReference type="InterPro" id="IPR036388">
    <property type="entry name" value="WH-like_DNA-bd_sf"/>
</dbReference>
<dbReference type="Gene3D" id="1.20.5.4130">
    <property type="match status" value="1"/>
</dbReference>
<dbReference type="PANTHER" id="PTHR36766:SF64">
    <property type="entry name" value="OS12G0206100 PROTEIN"/>
    <property type="match status" value="1"/>
</dbReference>
<dbReference type="SUPFAM" id="SSF52540">
    <property type="entry name" value="P-loop containing nucleoside triphosphate hydrolases"/>
    <property type="match status" value="1"/>
</dbReference>
<dbReference type="FunFam" id="1.10.8.430:FF:000003">
    <property type="entry name" value="Probable disease resistance protein At5g66910"/>
    <property type="match status" value="1"/>
</dbReference>
<feature type="domain" description="Disease resistance protein winged helix" evidence="10">
    <location>
        <begin position="482"/>
        <end position="562"/>
    </location>
</feature>
<dbReference type="FunFam" id="1.10.10.10:FF:000322">
    <property type="entry name" value="Probable disease resistance protein At1g63360"/>
    <property type="match status" value="1"/>
</dbReference>
<evidence type="ECO:0000256" key="2">
    <source>
        <dbReference type="ARBA" id="ARBA00022614"/>
    </source>
</evidence>
<sequence length="750" mass="85444">EGLQGGKPYFESGSTMFPGSIGREQGCSVFCQRLIAFMFLYMLQFHIPLICKIMAESLLLPLVRGVARKAADALVETMTRMCGLDDDRRMLERHLLAVQCKLANAEDRSETNDYVKSWMKELKSVAYEADDVLDDFQYEALRRQSKIGKSTTRKVLSYITRHSPLLFRFEMSRKLKNVLKKINKLVKEMNTFGLESSARGEEQQHPWRQTHSKLDDSKEIFGRDGDKKMVVKLLLDQQHQWKVQVLPIFGMGGIGKTTLAKMVYNDKAIQDHFQLKMWHCVSDNFDVIALVKSIIELATNGSSAMPGSIELLQKKLDEVIGQQRFLLVLDDVWNEDKRIWEDELKSLLCSVGGPGSVIVVTCRNKQVASIMSTVKPHELVFLCEEDSWELFSNKAFGNGIEEQADLVTIGRRIVDKCGGLPLALKPMGGLLSSKQKVQEWKAIEQSSIGDNVGGKYEVMPILKLSYKELSSEMKQCFAFCAVFPKDYEMEKDRLIQLWMANGFIQEEGTTDLIQKGEFIFDEFVWRSFLQDKKVVLKSIVYASVTEYETVVCKMHDLMHDLAKEVTDECESIDELTQQKALLKAARHMQMAETKLEQISMLCKGGTYLRTLLAPSDLWKVYCSNFLSRPLKDFKELLHASASLRALQYPPYSSNICKAINAKHLRYLDISGSNIVRLPDSICMLYNLQTLRLMNCSMLQQLPEDMARLKMLIHLYLFGCVSLKCIFPNLGLLKNLHTLTTFLSVLEMALG</sequence>
<reference evidence="12" key="3">
    <citation type="journal article" date="2017" name="Nature">
        <title>Genome sequence of the progenitor of the wheat D genome Aegilops tauschii.</title>
        <authorList>
            <person name="Luo M.C."/>
            <person name="Gu Y.Q."/>
            <person name="Puiu D."/>
            <person name="Wang H."/>
            <person name="Twardziok S.O."/>
            <person name="Deal K.R."/>
            <person name="Huo N."/>
            <person name="Zhu T."/>
            <person name="Wang L."/>
            <person name="Wang Y."/>
            <person name="McGuire P.E."/>
            <person name="Liu S."/>
            <person name="Long H."/>
            <person name="Ramasamy R.K."/>
            <person name="Rodriguez J.C."/>
            <person name="Van S.L."/>
            <person name="Yuan L."/>
            <person name="Wang Z."/>
            <person name="Xia Z."/>
            <person name="Xiao L."/>
            <person name="Anderson O.D."/>
            <person name="Ouyang S."/>
            <person name="Liang Y."/>
            <person name="Zimin A.V."/>
            <person name="Pertea G."/>
            <person name="Qi P."/>
            <person name="Bennetzen J.L."/>
            <person name="Dai X."/>
            <person name="Dawson M.W."/>
            <person name="Muller H.G."/>
            <person name="Kugler K."/>
            <person name="Rivarola-Duarte L."/>
            <person name="Spannagl M."/>
            <person name="Mayer K.F.X."/>
            <person name="Lu F.H."/>
            <person name="Bevan M.W."/>
            <person name="Leroy P."/>
            <person name="Li P."/>
            <person name="You F.M."/>
            <person name="Sun Q."/>
            <person name="Liu Z."/>
            <person name="Lyons E."/>
            <person name="Wicker T."/>
            <person name="Salzberg S.L."/>
            <person name="Devos K.M."/>
            <person name="Dvorak J."/>
        </authorList>
    </citation>
    <scope>NUCLEOTIDE SEQUENCE [LARGE SCALE GENOMIC DNA]</scope>
    <source>
        <strain evidence="12">cv. AL8/78</strain>
    </source>
</reference>
<dbReference type="PANTHER" id="PTHR36766">
    <property type="entry name" value="PLANT BROAD-SPECTRUM MILDEW RESISTANCE PROTEIN RPW8"/>
    <property type="match status" value="1"/>
</dbReference>
<dbReference type="Pfam" id="PF23559">
    <property type="entry name" value="WHD_DRP"/>
    <property type="match status" value="1"/>
</dbReference>
<evidence type="ECO:0000256" key="5">
    <source>
        <dbReference type="ARBA" id="ARBA00022821"/>
    </source>
</evidence>
<dbReference type="InterPro" id="IPR041118">
    <property type="entry name" value="Rx_N"/>
</dbReference>
<feature type="domain" description="Disease resistance N-terminal" evidence="9">
    <location>
        <begin position="63"/>
        <end position="152"/>
    </location>
</feature>
<dbReference type="STRING" id="200361.A0A453QC92"/>
<keyword evidence="13" id="KW-1185">Reference proteome</keyword>
<keyword evidence="7" id="KW-0175">Coiled coil</keyword>
<evidence type="ECO:0000259" key="8">
    <source>
        <dbReference type="Pfam" id="PF00931"/>
    </source>
</evidence>
<dbReference type="InterPro" id="IPR032675">
    <property type="entry name" value="LRR_dom_sf"/>
</dbReference>
<dbReference type="GO" id="GO:0042742">
    <property type="term" value="P:defense response to bacterium"/>
    <property type="evidence" value="ECO:0007669"/>
    <property type="project" value="UniProtKB-ARBA"/>
</dbReference>
<evidence type="ECO:0000256" key="6">
    <source>
        <dbReference type="ARBA" id="ARBA00022840"/>
    </source>
</evidence>
<keyword evidence="4" id="KW-0547">Nucleotide-binding</keyword>
<dbReference type="EnsemblPlants" id="AET7Gv20036900.8">
    <property type="protein sequence ID" value="AET7Gv20036900.8"/>
    <property type="gene ID" value="AET7Gv20036900"/>
</dbReference>
<evidence type="ECO:0000313" key="13">
    <source>
        <dbReference type="Proteomes" id="UP000015105"/>
    </source>
</evidence>
<dbReference type="GO" id="GO:0002758">
    <property type="term" value="P:innate immune response-activating signaling pathway"/>
    <property type="evidence" value="ECO:0007669"/>
    <property type="project" value="UniProtKB-ARBA"/>
</dbReference>
<dbReference type="InterPro" id="IPR042197">
    <property type="entry name" value="Apaf_helical"/>
</dbReference>
<evidence type="ECO:0000256" key="4">
    <source>
        <dbReference type="ARBA" id="ARBA00022741"/>
    </source>
</evidence>
<protein>
    <recommendedName>
        <fullName evidence="14">NB-ARC domain-containing protein</fullName>
    </recommendedName>
</protein>
<dbReference type="Gene3D" id="3.40.50.300">
    <property type="entry name" value="P-loop containing nucleotide triphosphate hydrolases"/>
    <property type="match status" value="1"/>
</dbReference>
<reference evidence="12" key="4">
    <citation type="submission" date="2019-03" db="UniProtKB">
        <authorList>
            <consortium name="EnsemblPlants"/>
        </authorList>
    </citation>
    <scope>IDENTIFICATION</scope>
</reference>
<dbReference type="Gene3D" id="1.10.10.10">
    <property type="entry name" value="Winged helix-like DNA-binding domain superfamily/Winged helix DNA-binding domain"/>
    <property type="match status" value="1"/>
</dbReference>
<keyword evidence="3" id="KW-0677">Repeat</keyword>
<dbReference type="Pfam" id="PF00931">
    <property type="entry name" value="NB-ARC"/>
    <property type="match status" value="1"/>
</dbReference>
<dbReference type="Pfam" id="PF18052">
    <property type="entry name" value="Rx_N"/>
    <property type="match status" value="1"/>
</dbReference>
<evidence type="ECO:0000256" key="3">
    <source>
        <dbReference type="ARBA" id="ARBA00022737"/>
    </source>
</evidence>
<comment type="similarity">
    <text evidence="1">Belongs to the disease resistance NB-LRR family.</text>
</comment>
<evidence type="ECO:0000259" key="11">
    <source>
        <dbReference type="Pfam" id="PF23598"/>
    </source>
</evidence>
<name>A0A453QC92_AEGTS</name>
<keyword evidence="2" id="KW-0433">Leucine-rich repeat</keyword>
<dbReference type="GO" id="GO:0005524">
    <property type="term" value="F:ATP binding"/>
    <property type="evidence" value="ECO:0007669"/>
    <property type="project" value="UniProtKB-KW"/>
</dbReference>
<reference evidence="12" key="5">
    <citation type="journal article" date="2021" name="G3 (Bethesda)">
        <title>Aegilops tauschii genome assembly Aet v5.0 features greater sequence contiguity and improved annotation.</title>
        <authorList>
            <person name="Wang L."/>
            <person name="Zhu T."/>
            <person name="Rodriguez J.C."/>
            <person name="Deal K.R."/>
            <person name="Dubcovsky J."/>
            <person name="McGuire P.E."/>
            <person name="Lux T."/>
            <person name="Spannagl M."/>
            <person name="Mayer K.F.X."/>
            <person name="Baldrich P."/>
            <person name="Meyers B.C."/>
            <person name="Huo N."/>
            <person name="Gu Y.Q."/>
            <person name="Zhou H."/>
            <person name="Devos K.M."/>
            <person name="Bennetzen J.L."/>
            <person name="Unver T."/>
            <person name="Budak H."/>
            <person name="Gulick P.J."/>
            <person name="Galiba G."/>
            <person name="Kalapos B."/>
            <person name="Nelson D.R."/>
            <person name="Li P."/>
            <person name="You F.M."/>
            <person name="Luo M.C."/>
            <person name="Dvorak J."/>
        </authorList>
    </citation>
    <scope>NUCLEOTIDE SEQUENCE [LARGE SCALE GENOMIC DNA]</scope>
    <source>
        <strain evidence="12">cv. AL8/78</strain>
    </source>
</reference>
<reference evidence="13" key="2">
    <citation type="journal article" date="2017" name="Nat. Plants">
        <title>The Aegilops tauschii genome reveals multiple impacts of transposons.</title>
        <authorList>
            <person name="Zhao G."/>
            <person name="Zou C."/>
            <person name="Li K."/>
            <person name="Wang K."/>
            <person name="Li T."/>
            <person name="Gao L."/>
            <person name="Zhang X."/>
            <person name="Wang H."/>
            <person name="Yang Z."/>
            <person name="Liu X."/>
            <person name="Jiang W."/>
            <person name="Mao L."/>
            <person name="Kong X."/>
            <person name="Jiao Y."/>
            <person name="Jia J."/>
        </authorList>
    </citation>
    <scope>NUCLEOTIDE SEQUENCE [LARGE SCALE GENOMIC DNA]</scope>
    <source>
        <strain evidence="13">cv. AL8/78</strain>
    </source>
</reference>
<accession>A0A453QC92</accession>
<feature type="domain" description="Disease resistance R13L4/SHOC-2-like LRR" evidence="11">
    <location>
        <begin position="660"/>
        <end position="740"/>
    </location>
</feature>
<dbReference type="InterPro" id="IPR058922">
    <property type="entry name" value="WHD_DRP"/>
</dbReference>
<keyword evidence="6" id="KW-0067">ATP-binding</keyword>
<evidence type="ECO:0000259" key="9">
    <source>
        <dbReference type="Pfam" id="PF18052"/>
    </source>
</evidence>
<dbReference type="GO" id="GO:0043531">
    <property type="term" value="F:ADP binding"/>
    <property type="evidence" value="ECO:0007669"/>
    <property type="project" value="InterPro"/>
</dbReference>
<evidence type="ECO:0000313" key="12">
    <source>
        <dbReference type="EnsemblPlants" id="AET7Gv20036900.8"/>
    </source>
</evidence>
<dbReference type="Proteomes" id="UP000015105">
    <property type="component" value="Chromosome 7D"/>
</dbReference>
<dbReference type="Gene3D" id="3.80.10.10">
    <property type="entry name" value="Ribonuclease Inhibitor"/>
    <property type="match status" value="1"/>
</dbReference>
<dbReference type="InterPro" id="IPR055414">
    <property type="entry name" value="LRR_R13L4/SHOC2-like"/>
</dbReference>
<reference evidence="13" key="1">
    <citation type="journal article" date="2014" name="Science">
        <title>Ancient hybridizations among the ancestral genomes of bread wheat.</title>
        <authorList>
            <consortium name="International Wheat Genome Sequencing Consortium,"/>
            <person name="Marcussen T."/>
            <person name="Sandve S.R."/>
            <person name="Heier L."/>
            <person name="Spannagl M."/>
            <person name="Pfeifer M."/>
            <person name="Jakobsen K.S."/>
            <person name="Wulff B.B."/>
            <person name="Steuernagel B."/>
            <person name="Mayer K.F."/>
            <person name="Olsen O.A."/>
        </authorList>
    </citation>
    <scope>NUCLEOTIDE SEQUENCE [LARGE SCALE GENOMIC DNA]</scope>
    <source>
        <strain evidence="13">cv. AL8/78</strain>
    </source>
</reference>
<dbReference type="PRINTS" id="PR00364">
    <property type="entry name" value="DISEASERSIST"/>
</dbReference>
<organism evidence="12 13">
    <name type="scientific">Aegilops tauschii subsp. strangulata</name>
    <name type="common">Goatgrass</name>
    <dbReference type="NCBI Taxonomy" id="200361"/>
    <lineage>
        <taxon>Eukaryota</taxon>
        <taxon>Viridiplantae</taxon>
        <taxon>Streptophyta</taxon>
        <taxon>Embryophyta</taxon>
        <taxon>Tracheophyta</taxon>
        <taxon>Spermatophyta</taxon>
        <taxon>Magnoliopsida</taxon>
        <taxon>Liliopsida</taxon>
        <taxon>Poales</taxon>
        <taxon>Poaceae</taxon>
        <taxon>BOP clade</taxon>
        <taxon>Pooideae</taxon>
        <taxon>Triticodae</taxon>
        <taxon>Triticeae</taxon>
        <taxon>Triticinae</taxon>
        <taxon>Aegilops</taxon>
    </lineage>
</organism>
<dbReference type="GO" id="GO:0009626">
    <property type="term" value="P:plant-type hypersensitive response"/>
    <property type="evidence" value="ECO:0007669"/>
    <property type="project" value="UniProtKB-ARBA"/>
</dbReference>
<dbReference type="SUPFAM" id="SSF52058">
    <property type="entry name" value="L domain-like"/>
    <property type="match status" value="1"/>
</dbReference>
<evidence type="ECO:0000256" key="1">
    <source>
        <dbReference type="ARBA" id="ARBA00008894"/>
    </source>
</evidence>
<dbReference type="AlphaFoldDB" id="A0A453QC92"/>
<dbReference type="Gramene" id="AET7Gv20036900.8">
    <property type="protein sequence ID" value="AET7Gv20036900.8"/>
    <property type="gene ID" value="AET7Gv20036900"/>
</dbReference>
<evidence type="ECO:0008006" key="14">
    <source>
        <dbReference type="Google" id="ProtNLM"/>
    </source>
</evidence>
<evidence type="ECO:0000259" key="10">
    <source>
        <dbReference type="Pfam" id="PF23559"/>
    </source>
</evidence>